<evidence type="ECO:0000313" key="2">
    <source>
        <dbReference type="Proteomes" id="UP000607653"/>
    </source>
</evidence>
<comment type="caution">
    <text evidence="1">The sequence shown here is derived from an EMBL/GenBank/DDBJ whole genome shotgun (WGS) entry which is preliminary data.</text>
</comment>
<name>A0A822Y800_NELNU</name>
<dbReference type="Proteomes" id="UP000607653">
    <property type="component" value="Unassembled WGS sequence"/>
</dbReference>
<keyword evidence="2" id="KW-1185">Reference proteome</keyword>
<gene>
    <name evidence="1" type="ORF">HUJ06_029870</name>
</gene>
<dbReference type="EMBL" id="DUZY01000002">
    <property type="protein sequence ID" value="DAD28402.1"/>
    <property type="molecule type" value="Genomic_DNA"/>
</dbReference>
<proteinExistence type="predicted"/>
<protein>
    <submittedName>
        <fullName evidence="1">Uncharacterized protein</fullName>
    </submittedName>
</protein>
<dbReference type="AlphaFoldDB" id="A0A822Y800"/>
<accession>A0A822Y800</accession>
<evidence type="ECO:0000313" key="1">
    <source>
        <dbReference type="EMBL" id="DAD28402.1"/>
    </source>
</evidence>
<sequence>MVSDQEIANGVETLLRQSCPNTVTSVNGVVQQL</sequence>
<reference evidence="1 2" key="1">
    <citation type="journal article" date="2020" name="Mol. Biol. Evol.">
        <title>Distinct Expression and Methylation Patterns for Genes with Different Fates following a Single Whole-Genome Duplication in Flowering Plants.</title>
        <authorList>
            <person name="Shi T."/>
            <person name="Rahmani R.S."/>
            <person name="Gugger P.F."/>
            <person name="Wang M."/>
            <person name="Li H."/>
            <person name="Zhang Y."/>
            <person name="Li Z."/>
            <person name="Wang Q."/>
            <person name="Van de Peer Y."/>
            <person name="Marchal K."/>
            <person name="Chen J."/>
        </authorList>
    </citation>
    <scope>NUCLEOTIDE SEQUENCE [LARGE SCALE GENOMIC DNA]</scope>
    <source>
        <tissue evidence="1">Leaf</tissue>
    </source>
</reference>
<organism evidence="1 2">
    <name type="scientific">Nelumbo nucifera</name>
    <name type="common">Sacred lotus</name>
    <dbReference type="NCBI Taxonomy" id="4432"/>
    <lineage>
        <taxon>Eukaryota</taxon>
        <taxon>Viridiplantae</taxon>
        <taxon>Streptophyta</taxon>
        <taxon>Embryophyta</taxon>
        <taxon>Tracheophyta</taxon>
        <taxon>Spermatophyta</taxon>
        <taxon>Magnoliopsida</taxon>
        <taxon>Proteales</taxon>
        <taxon>Nelumbonaceae</taxon>
        <taxon>Nelumbo</taxon>
    </lineage>
</organism>